<dbReference type="GO" id="GO:0000010">
    <property type="term" value="F:heptaprenyl diphosphate synthase activity"/>
    <property type="evidence" value="ECO:0007669"/>
    <property type="project" value="UniProtKB-EC"/>
</dbReference>
<keyword evidence="3" id="KW-1185">Reference proteome</keyword>
<keyword evidence="1" id="KW-0472">Membrane</keyword>
<organism evidence="2 3">
    <name type="scientific">Gottschalkia purinilytica</name>
    <name type="common">Clostridium purinilyticum</name>
    <dbReference type="NCBI Taxonomy" id="1503"/>
    <lineage>
        <taxon>Bacteria</taxon>
        <taxon>Bacillati</taxon>
        <taxon>Bacillota</taxon>
        <taxon>Tissierellia</taxon>
        <taxon>Tissierellales</taxon>
        <taxon>Gottschalkiaceae</taxon>
        <taxon>Gottschalkia</taxon>
    </lineage>
</organism>
<feature type="transmembrane region" description="Helical" evidence="1">
    <location>
        <begin position="138"/>
        <end position="158"/>
    </location>
</feature>
<comment type="caution">
    <text evidence="2">The sequence shown here is derived from an EMBL/GenBank/DDBJ whole genome shotgun (WGS) entry which is preliminary data.</text>
</comment>
<dbReference type="Pfam" id="PF07456">
    <property type="entry name" value="Hpre_diP_synt_I"/>
    <property type="match status" value="1"/>
</dbReference>
<dbReference type="STRING" id="1503.CLPU_3c02430"/>
<dbReference type="InterPro" id="IPR014535">
    <property type="entry name" value="Hpre_diP_synt_I"/>
</dbReference>
<dbReference type="InterPro" id="IPR010898">
    <property type="entry name" value="Hpre_diP_synth_I"/>
</dbReference>
<feature type="transmembrane region" description="Helical" evidence="1">
    <location>
        <begin position="101"/>
        <end position="126"/>
    </location>
</feature>
<dbReference type="EMBL" id="LGSS01000003">
    <property type="protein sequence ID" value="KNF09464.1"/>
    <property type="molecule type" value="Genomic_DNA"/>
</dbReference>
<keyword evidence="1" id="KW-1133">Transmembrane helix</keyword>
<dbReference type="AlphaFoldDB" id="A0A0L0WDC0"/>
<proteinExistence type="predicted"/>
<evidence type="ECO:0000313" key="2">
    <source>
        <dbReference type="EMBL" id="KNF09464.1"/>
    </source>
</evidence>
<dbReference type="Proteomes" id="UP000037267">
    <property type="component" value="Unassembled WGS sequence"/>
</dbReference>
<protein>
    <submittedName>
        <fullName evidence="2">Heptaprenyl diphosphate synthase component I</fullName>
        <ecNumber evidence="2">2.5.1.30</ecNumber>
    </submittedName>
</protein>
<dbReference type="PIRSF" id="PIRSF027391">
    <property type="entry name" value="Hpre_diP_synt_I"/>
    <property type="match status" value="1"/>
</dbReference>
<name>A0A0L0WDC0_GOTPU</name>
<dbReference type="Gene3D" id="1.10.1760.20">
    <property type="match status" value="1"/>
</dbReference>
<accession>A0A0L0WDC0</accession>
<dbReference type="EC" id="2.5.1.30" evidence="2"/>
<dbReference type="OrthoDB" id="9799095at2"/>
<evidence type="ECO:0000313" key="3">
    <source>
        <dbReference type="Proteomes" id="UP000037267"/>
    </source>
</evidence>
<gene>
    <name evidence="2" type="ORF">CLPU_3c02430</name>
</gene>
<evidence type="ECO:0000256" key="1">
    <source>
        <dbReference type="SAM" id="Phobius"/>
    </source>
</evidence>
<dbReference type="PATRIC" id="fig|1503.3.peg.2112"/>
<feature type="transmembrane region" description="Helical" evidence="1">
    <location>
        <begin position="34"/>
        <end position="53"/>
    </location>
</feature>
<keyword evidence="2" id="KW-0808">Transferase</keyword>
<reference evidence="3" key="1">
    <citation type="submission" date="2015-07" db="EMBL/GenBank/DDBJ databases">
        <title>Draft genome sequence of the purine-degrading Gottschalkia purinilyticum DSM 1384 (formerly Clostridium purinilyticum).</title>
        <authorList>
            <person name="Poehlein A."/>
            <person name="Schiel-Bengelsdorf B."/>
            <person name="Bengelsdorf F.R."/>
            <person name="Daniel R."/>
            <person name="Duerre P."/>
        </authorList>
    </citation>
    <scope>NUCLEOTIDE SEQUENCE [LARGE SCALE GENOMIC DNA]</scope>
    <source>
        <strain evidence="3">DSM 1384</strain>
    </source>
</reference>
<feature type="transmembrane region" description="Helical" evidence="1">
    <location>
        <begin position="60"/>
        <end position="81"/>
    </location>
</feature>
<dbReference type="RefSeq" id="WP_050354446.1">
    <property type="nucleotide sequence ID" value="NZ_LGSS01000003.1"/>
</dbReference>
<keyword evidence="1" id="KW-0812">Transmembrane</keyword>
<sequence length="170" mass="18463">MRLKKIIFLSVLVSLGLALNIVESMIPFPIIIPGAKLGLSNIVSLVALVLFGFKEAIVISILKGLVLALATGNFSTLLYSIPSATGSTIIMTLAYEYLRNYFSLIGVSILGALTHNFLQITVASLIMQNINIFSYLPFMALTSLFTGYFIGLSSIYLVKNMKNTLGGYLK</sequence>